<accession>D5A8I8</accession>
<organism evidence="1">
    <name type="scientific">Picea sitchensis</name>
    <name type="common">Sitka spruce</name>
    <name type="synonym">Pinus sitchensis</name>
    <dbReference type="NCBI Taxonomy" id="3332"/>
    <lineage>
        <taxon>Eukaryota</taxon>
        <taxon>Viridiplantae</taxon>
        <taxon>Streptophyta</taxon>
        <taxon>Embryophyta</taxon>
        <taxon>Tracheophyta</taxon>
        <taxon>Spermatophyta</taxon>
        <taxon>Pinopsida</taxon>
        <taxon>Pinidae</taxon>
        <taxon>Conifers I</taxon>
        <taxon>Pinales</taxon>
        <taxon>Pinaceae</taxon>
        <taxon>Picea</taxon>
    </lineage>
</organism>
<sequence length="149" mass="17095">MPIVVEDACYVNTLCEKINYMSLDGASQELAASDSHLALMKPYPVERDSRQQREMLTDLTDQSRKDGQNTILDNGFQIVPLESVGCELQIGKKNPHDLNDLSIRKLRALLKEKNMPRNNGRKERERVVLRDLTSIELEERKKVSDNTRL</sequence>
<protein>
    <recommendedName>
        <fullName evidence="2">SAP domain-containing protein</fullName>
    </recommendedName>
</protein>
<name>D5A8I8_PICSI</name>
<dbReference type="AlphaFoldDB" id="D5A8I8"/>
<evidence type="ECO:0008006" key="2">
    <source>
        <dbReference type="Google" id="ProtNLM"/>
    </source>
</evidence>
<dbReference type="EMBL" id="BT122483">
    <property type="protein sequence ID" value="ADE75857.1"/>
    <property type="molecule type" value="mRNA"/>
</dbReference>
<evidence type="ECO:0000313" key="1">
    <source>
        <dbReference type="EMBL" id="ADE75857.1"/>
    </source>
</evidence>
<proteinExistence type="evidence at transcript level"/>
<reference evidence="1" key="1">
    <citation type="submission" date="2010-04" db="EMBL/GenBank/DDBJ databases">
        <authorList>
            <person name="Reid K.E."/>
            <person name="Liao N."/>
            <person name="Chan S."/>
            <person name="Docking R."/>
            <person name="Taylor G."/>
            <person name="Moore R."/>
            <person name="Mayo M."/>
            <person name="Munro S."/>
            <person name="King J."/>
            <person name="Yanchuk A."/>
            <person name="Holt R."/>
            <person name="Jones S."/>
            <person name="Marra M."/>
            <person name="Ritland C.E."/>
            <person name="Ritland K."/>
            <person name="Bohlmann J."/>
        </authorList>
    </citation>
    <scope>NUCLEOTIDE SEQUENCE</scope>
    <source>
        <tissue evidence="1">Buds collected with no treatment. Collection October 2007</tissue>
    </source>
</reference>